<sequence length="292" mass="32997">MLVFTTKSELQKFANDEQFNEPRLLILKCALKLCIDMRNPDSSMKMIVDGYPSIKSLIAIMLNKFTKPFVLFYLINDGVLSDLDALLQQAFDTLAALGDEFILYHTQTAISDHLKNTVLATIFDFSTPMLPMNAFYMPSEKHQDVARLQLQLANGFRFFDLLPEHDASVISGTWPCAKEEDILNTQSKITYLPSVGVRFEDNLAAFEILYQTGILNHLYTLPEYRGKGLAKVVELKLCQKLIDIGICPFKCVAVGNSVAMPMADNSPYWKKIFSGSGPVIFDYRHIQRKSDS</sequence>
<dbReference type="GO" id="GO:0047961">
    <property type="term" value="F:glycine N-acyltransferase activity"/>
    <property type="evidence" value="ECO:0007669"/>
    <property type="project" value="InterPro"/>
</dbReference>
<reference evidence="4" key="1">
    <citation type="submission" date="2022-11" db="UniProtKB">
        <authorList>
            <consortium name="WormBaseParasite"/>
        </authorList>
    </citation>
    <scope>IDENTIFICATION</scope>
</reference>
<dbReference type="InterPro" id="IPR010313">
    <property type="entry name" value="Glycine_N-acyltransferase"/>
</dbReference>
<dbReference type="PANTHER" id="PTHR15298">
    <property type="entry name" value="L-COA N-ACYLTRANSFERASE-RELATED"/>
    <property type="match status" value="1"/>
</dbReference>
<evidence type="ECO:0000259" key="2">
    <source>
        <dbReference type="Pfam" id="PF08445"/>
    </source>
</evidence>
<evidence type="ECO:0000313" key="4">
    <source>
        <dbReference type="WBParaSite" id="PSAMB.scaffold2745size21506.g18968.t1"/>
    </source>
</evidence>
<organism evidence="3 4">
    <name type="scientific">Plectus sambesii</name>
    <dbReference type="NCBI Taxonomy" id="2011161"/>
    <lineage>
        <taxon>Eukaryota</taxon>
        <taxon>Metazoa</taxon>
        <taxon>Ecdysozoa</taxon>
        <taxon>Nematoda</taxon>
        <taxon>Chromadorea</taxon>
        <taxon>Plectida</taxon>
        <taxon>Plectina</taxon>
        <taxon>Plectoidea</taxon>
        <taxon>Plectidae</taxon>
        <taxon>Plectus</taxon>
    </lineage>
</organism>
<accession>A0A914VX40</accession>
<dbReference type="Gene3D" id="3.40.630.30">
    <property type="match status" value="1"/>
</dbReference>
<dbReference type="AlphaFoldDB" id="A0A914VX40"/>
<evidence type="ECO:0000313" key="3">
    <source>
        <dbReference type="Proteomes" id="UP000887566"/>
    </source>
</evidence>
<protein>
    <recommendedName>
        <fullName evidence="1">Glycine N-acyltransferase-like protein</fullName>
        <ecNumber evidence="1">2.3.1.-</ecNumber>
    </recommendedName>
</protein>
<dbReference type="PANTHER" id="PTHR15298:SF1">
    <property type="entry name" value="GLYCINE N-ACYLTRANSFERASE-LIKE PROTEIN"/>
    <property type="match status" value="1"/>
</dbReference>
<name>A0A914VX40_9BILA</name>
<keyword evidence="1" id="KW-0808">Transferase</keyword>
<dbReference type="WBParaSite" id="PSAMB.scaffold2745size21506.g18968.t1">
    <property type="protein sequence ID" value="PSAMB.scaffold2745size21506.g18968.t1"/>
    <property type="gene ID" value="PSAMB.scaffold2745size21506.g18968"/>
</dbReference>
<comment type="similarity">
    <text evidence="1">Belongs to the glycine N-acyltransferase family.</text>
</comment>
<dbReference type="InterPro" id="IPR013653">
    <property type="entry name" value="GCN5-like_dom"/>
</dbReference>
<evidence type="ECO:0000256" key="1">
    <source>
        <dbReference type="RuleBase" id="RU368002"/>
    </source>
</evidence>
<keyword evidence="1" id="KW-0012">Acyltransferase</keyword>
<dbReference type="EC" id="2.3.1.-" evidence="1"/>
<keyword evidence="3" id="KW-1185">Reference proteome</keyword>
<proteinExistence type="inferred from homology"/>
<dbReference type="InterPro" id="IPR016181">
    <property type="entry name" value="Acyl_CoA_acyltransferase"/>
</dbReference>
<dbReference type="GO" id="GO:0005739">
    <property type="term" value="C:mitochondrion"/>
    <property type="evidence" value="ECO:0007669"/>
    <property type="project" value="InterPro"/>
</dbReference>
<dbReference type="SUPFAM" id="SSF55729">
    <property type="entry name" value="Acyl-CoA N-acyltransferases (Nat)"/>
    <property type="match status" value="1"/>
</dbReference>
<dbReference type="Pfam" id="PF08445">
    <property type="entry name" value="FR47"/>
    <property type="match status" value="1"/>
</dbReference>
<dbReference type="Proteomes" id="UP000887566">
    <property type="component" value="Unplaced"/>
</dbReference>
<feature type="domain" description="GCN5-related N-acetyltransferase Rv2170-like" evidence="2">
    <location>
        <begin position="202"/>
        <end position="260"/>
    </location>
</feature>